<dbReference type="InterPro" id="IPR019421">
    <property type="entry name" value="7TM_GPCR_serpentine_rcpt_Srd"/>
</dbReference>
<keyword evidence="1" id="KW-0812">Transmembrane</keyword>
<protein>
    <recommendedName>
        <fullName evidence="4">G_PROTEIN_RECEP_F1_2 domain-containing protein</fullName>
    </recommendedName>
</protein>
<comment type="caution">
    <text evidence="2">The sequence shown here is derived from an EMBL/GenBank/DDBJ whole genome shotgun (WGS) entry which is preliminary data.</text>
</comment>
<dbReference type="PANTHER" id="PTHR22943">
    <property type="entry name" value="7-TRANSMEMBRANE DOMAIN RECEPTOR C.ELEGANS"/>
    <property type="match status" value="1"/>
</dbReference>
<evidence type="ECO:0000313" key="3">
    <source>
        <dbReference type="Proteomes" id="UP000614601"/>
    </source>
</evidence>
<dbReference type="EMBL" id="CAJFDH010000004">
    <property type="protein sequence ID" value="CAD5220340.1"/>
    <property type="molecule type" value="Genomic_DNA"/>
</dbReference>
<dbReference type="Proteomes" id="UP000614601">
    <property type="component" value="Unassembled WGS sequence"/>
</dbReference>
<evidence type="ECO:0000256" key="1">
    <source>
        <dbReference type="SAM" id="Phobius"/>
    </source>
</evidence>
<sequence length="334" mass="37753">MSNFYESVIQIHYYYEIVLMLISSFLNMVVIYLVLTTKNKVMKNFCMALLFSVFGDIFYTVTNFISMMIVEIRGGKMFFMTVGYFSNSPYPYNALMTSLWLTGMYVTIMTVMVQFVFRYYTLSKHGMTILQLMGVYSLGMTWALSQGFAAFICFDDVSPADTKIIRTHPMYAKDTPQYMSGDTSNFGAIAHFMCSQVSILVMYCIIIFTGRRIYKLLNTDVEMSQNTRNAQKKLNMVMTLQATYPGLIVGLPVVVATGLAEAKYDIEWGGIYFVTSISCIPIINSLTVLVVIPSFRRRILSAFTGYSHSAVTQGSISKEKITTLATTHAEHLAM</sequence>
<dbReference type="OrthoDB" id="5782260at2759"/>
<feature type="transmembrane region" description="Helical" evidence="1">
    <location>
        <begin position="188"/>
        <end position="208"/>
    </location>
</feature>
<dbReference type="PANTHER" id="PTHR22943:SF248">
    <property type="entry name" value="SEVEN TM RECEPTOR"/>
    <property type="match status" value="1"/>
</dbReference>
<feature type="transmembrane region" description="Helical" evidence="1">
    <location>
        <begin position="271"/>
        <end position="292"/>
    </location>
</feature>
<feature type="transmembrane region" description="Helical" evidence="1">
    <location>
        <begin position="47"/>
        <end position="70"/>
    </location>
</feature>
<keyword evidence="1" id="KW-0472">Membrane</keyword>
<feature type="transmembrane region" description="Helical" evidence="1">
    <location>
        <begin position="90"/>
        <end position="117"/>
    </location>
</feature>
<keyword evidence="3" id="KW-1185">Reference proteome</keyword>
<feature type="transmembrane region" description="Helical" evidence="1">
    <location>
        <begin position="129"/>
        <end position="152"/>
    </location>
</feature>
<dbReference type="Pfam" id="PF10317">
    <property type="entry name" value="7TM_GPCR_Srd"/>
    <property type="match status" value="1"/>
</dbReference>
<gene>
    <name evidence="2" type="ORF">BOKJ2_LOCUS8895</name>
</gene>
<dbReference type="Proteomes" id="UP000783686">
    <property type="component" value="Unassembled WGS sequence"/>
</dbReference>
<feature type="transmembrane region" description="Helical" evidence="1">
    <location>
        <begin position="242"/>
        <end position="259"/>
    </location>
</feature>
<evidence type="ECO:0008006" key="4">
    <source>
        <dbReference type="Google" id="ProtNLM"/>
    </source>
</evidence>
<feature type="transmembrane region" description="Helical" evidence="1">
    <location>
        <begin position="12"/>
        <end position="35"/>
    </location>
</feature>
<dbReference type="AlphaFoldDB" id="A0A811KWY6"/>
<reference evidence="2" key="1">
    <citation type="submission" date="2020-09" db="EMBL/GenBank/DDBJ databases">
        <authorList>
            <person name="Kikuchi T."/>
        </authorList>
    </citation>
    <scope>NUCLEOTIDE SEQUENCE</scope>
    <source>
        <strain evidence="2">SH1</strain>
    </source>
</reference>
<proteinExistence type="predicted"/>
<accession>A0A811KWY6</accession>
<keyword evidence="1" id="KW-1133">Transmembrane helix</keyword>
<evidence type="ECO:0000313" key="2">
    <source>
        <dbReference type="EMBL" id="CAD5220340.1"/>
    </source>
</evidence>
<dbReference type="EMBL" id="CAJFCW020000004">
    <property type="protein sequence ID" value="CAG9113545.1"/>
    <property type="molecule type" value="Genomic_DNA"/>
</dbReference>
<name>A0A811KWY6_9BILA</name>
<dbReference type="Gene3D" id="1.20.1070.10">
    <property type="entry name" value="Rhodopsin 7-helix transmembrane proteins"/>
    <property type="match status" value="1"/>
</dbReference>
<dbReference type="SUPFAM" id="SSF81321">
    <property type="entry name" value="Family A G protein-coupled receptor-like"/>
    <property type="match status" value="1"/>
</dbReference>
<organism evidence="2 3">
    <name type="scientific">Bursaphelenchus okinawaensis</name>
    <dbReference type="NCBI Taxonomy" id="465554"/>
    <lineage>
        <taxon>Eukaryota</taxon>
        <taxon>Metazoa</taxon>
        <taxon>Ecdysozoa</taxon>
        <taxon>Nematoda</taxon>
        <taxon>Chromadorea</taxon>
        <taxon>Rhabditida</taxon>
        <taxon>Tylenchina</taxon>
        <taxon>Tylenchomorpha</taxon>
        <taxon>Aphelenchoidea</taxon>
        <taxon>Aphelenchoididae</taxon>
        <taxon>Bursaphelenchus</taxon>
    </lineage>
</organism>